<feature type="transmembrane region" description="Helical" evidence="1">
    <location>
        <begin position="6"/>
        <end position="30"/>
    </location>
</feature>
<evidence type="ECO:0000256" key="1">
    <source>
        <dbReference type="SAM" id="Phobius"/>
    </source>
</evidence>
<feature type="transmembrane region" description="Helical" evidence="1">
    <location>
        <begin position="42"/>
        <end position="62"/>
    </location>
</feature>
<dbReference type="Proteomes" id="UP001597182">
    <property type="component" value="Unassembled WGS sequence"/>
</dbReference>
<keyword evidence="1" id="KW-1133">Transmembrane helix</keyword>
<keyword evidence="3" id="KW-1185">Reference proteome</keyword>
<organism evidence="2 3">
    <name type="scientific">Pseudonocardia benzenivorans</name>
    <dbReference type="NCBI Taxonomy" id="228005"/>
    <lineage>
        <taxon>Bacteria</taxon>
        <taxon>Bacillati</taxon>
        <taxon>Actinomycetota</taxon>
        <taxon>Actinomycetes</taxon>
        <taxon>Pseudonocardiales</taxon>
        <taxon>Pseudonocardiaceae</taxon>
        <taxon>Pseudonocardia</taxon>
    </lineage>
</organism>
<gene>
    <name evidence="2" type="ORF">ACFQ34_24565</name>
</gene>
<feature type="transmembrane region" description="Helical" evidence="1">
    <location>
        <begin position="74"/>
        <end position="92"/>
    </location>
</feature>
<name>A0ABW3VNU7_9PSEU</name>
<reference evidence="3" key="1">
    <citation type="journal article" date="2019" name="Int. J. Syst. Evol. Microbiol.">
        <title>The Global Catalogue of Microorganisms (GCM) 10K type strain sequencing project: providing services to taxonomists for standard genome sequencing and annotation.</title>
        <authorList>
            <consortium name="The Broad Institute Genomics Platform"/>
            <consortium name="The Broad Institute Genome Sequencing Center for Infectious Disease"/>
            <person name="Wu L."/>
            <person name="Ma J."/>
        </authorList>
    </citation>
    <scope>NUCLEOTIDE SEQUENCE [LARGE SCALE GENOMIC DNA]</scope>
    <source>
        <strain evidence="3">CCUG 49018</strain>
    </source>
</reference>
<protein>
    <recommendedName>
        <fullName evidence="4">Integral membrane protein</fullName>
    </recommendedName>
</protein>
<proteinExistence type="predicted"/>
<evidence type="ECO:0008006" key="4">
    <source>
        <dbReference type="Google" id="ProtNLM"/>
    </source>
</evidence>
<sequence>MSAVEFLRLVLLFLHFIGLAVLLGAFVAQLREPAVEGRRRPATGMLHGALTQLVTGVALVGLREGALDLPVDNTKIAVKLGVVVVLLALVIVGRRKTLGPAAFWAIGGLAVLNVGIAVFWV</sequence>
<dbReference type="EMBL" id="JBHTMB010000224">
    <property type="protein sequence ID" value="MFD1236470.1"/>
    <property type="molecule type" value="Genomic_DNA"/>
</dbReference>
<accession>A0ABW3VNU7</accession>
<keyword evidence="1" id="KW-0472">Membrane</keyword>
<keyword evidence="1" id="KW-0812">Transmembrane</keyword>
<evidence type="ECO:0000313" key="2">
    <source>
        <dbReference type="EMBL" id="MFD1236470.1"/>
    </source>
</evidence>
<feature type="transmembrane region" description="Helical" evidence="1">
    <location>
        <begin position="101"/>
        <end position="120"/>
    </location>
</feature>
<comment type="caution">
    <text evidence="2">The sequence shown here is derived from an EMBL/GenBank/DDBJ whole genome shotgun (WGS) entry which is preliminary data.</text>
</comment>
<dbReference type="RefSeq" id="WP_233899373.1">
    <property type="nucleotide sequence ID" value="NZ_BAABKS010000033.1"/>
</dbReference>
<evidence type="ECO:0000313" key="3">
    <source>
        <dbReference type="Proteomes" id="UP001597182"/>
    </source>
</evidence>